<dbReference type="GO" id="GO:1904680">
    <property type="term" value="F:peptide transmembrane transporter activity"/>
    <property type="evidence" value="ECO:0007669"/>
    <property type="project" value="InterPro"/>
</dbReference>
<evidence type="ECO:0000259" key="9">
    <source>
        <dbReference type="PROSITE" id="PS50929"/>
    </source>
</evidence>
<reference evidence="10 11" key="1">
    <citation type="journal article" date="2016" name="Genome Announc.">
        <title>Complete Genome Sequence of Methylobacterium populi P-1M, Isolated from Pink-Pigmented Household Biofilm.</title>
        <authorList>
            <person name="Morohoshi T."/>
            <person name="Ikeda T."/>
        </authorList>
    </citation>
    <scope>NUCLEOTIDE SEQUENCE [LARGE SCALE GENOMIC DNA]</scope>
    <source>
        <strain evidence="10 11">P-1M</strain>
    </source>
</reference>
<dbReference type="EMBL" id="AP014809">
    <property type="protein sequence ID" value="BAU92045.1"/>
    <property type="molecule type" value="Genomic_DNA"/>
</dbReference>
<dbReference type="InterPro" id="IPR039421">
    <property type="entry name" value="Type_1_exporter"/>
</dbReference>
<evidence type="ECO:0000259" key="8">
    <source>
        <dbReference type="PROSITE" id="PS50893"/>
    </source>
</evidence>
<dbReference type="Proteomes" id="UP000218288">
    <property type="component" value="Chromosome"/>
</dbReference>
<dbReference type="GO" id="GO:0015833">
    <property type="term" value="P:peptide transport"/>
    <property type="evidence" value="ECO:0007669"/>
    <property type="project" value="InterPro"/>
</dbReference>
<dbReference type="GO" id="GO:0005524">
    <property type="term" value="F:ATP binding"/>
    <property type="evidence" value="ECO:0007669"/>
    <property type="project" value="UniProtKB-KW"/>
</dbReference>
<dbReference type="RefSeq" id="WP_096486070.1">
    <property type="nucleotide sequence ID" value="NZ_AP014809.1"/>
</dbReference>
<dbReference type="CDD" id="cd03228">
    <property type="entry name" value="ABCC_MRP_Like"/>
    <property type="match status" value="1"/>
</dbReference>
<dbReference type="InterPro" id="IPR011527">
    <property type="entry name" value="ABC1_TM_dom"/>
</dbReference>
<evidence type="ECO:0000256" key="6">
    <source>
        <dbReference type="ARBA" id="ARBA00023136"/>
    </source>
</evidence>
<feature type="transmembrane region" description="Helical" evidence="7">
    <location>
        <begin position="21"/>
        <end position="44"/>
    </location>
</feature>
<dbReference type="GO" id="GO:0034040">
    <property type="term" value="F:ATPase-coupled lipid transmembrane transporter activity"/>
    <property type="evidence" value="ECO:0007669"/>
    <property type="project" value="TreeGrafter"/>
</dbReference>
<feature type="domain" description="ABC transmembrane type-1" evidence="9">
    <location>
        <begin position="25"/>
        <end position="301"/>
    </location>
</feature>
<evidence type="ECO:0000256" key="4">
    <source>
        <dbReference type="ARBA" id="ARBA00022840"/>
    </source>
</evidence>
<dbReference type="InterPro" id="IPR027417">
    <property type="entry name" value="P-loop_NTPase"/>
</dbReference>
<keyword evidence="2 7" id="KW-0812">Transmembrane</keyword>
<comment type="subcellular location">
    <subcellularLocation>
        <location evidence="1">Cell membrane</location>
        <topology evidence="1">Multi-pass membrane protein</topology>
    </subcellularLocation>
</comment>
<name>A0A160PH49_9HYPH</name>
<feature type="transmembrane region" description="Helical" evidence="7">
    <location>
        <begin position="255"/>
        <end position="285"/>
    </location>
</feature>
<dbReference type="PROSITE" id="PS50929">
    <property type="entry name" value="ABC_TM1F"/>
    <property type="match status" value="1"/>
</dbReference>
<dbReference type="GO" id="GO:0140359">
    <property type="term" value="F:ABC-type transporter activity"/>
    <property type="evidence" value="ECO:0007669"/>
    <property type="project" value="InterPro"/>
</dbReference>
<dbReference type="OrthoDB" id="9760776at2"/>
<dbReference type="InterPro" id="IPR036640">
    <property type="entry name" value="ABC1_TM_sf"/>
</dbReference>
<dbReference type="Gene3D" id="1.20.1560.10">
    <property type="entry name" value="ABC transporter type 1, transmembrane domain"/>
    <property type="match status" value="1"/>
</dbReference>
<dbReference type="GO" id="GO:0016887">
    <property type="term" value="F:ATP hydrolysis activity"/>
    <property type="evidence" value="ECO:0007669"/>
    <property type="project" value="InterPro"/>
</dbReference>
<dbReference type="InterPro" id="IPR005898">
    <property type="entry name" value="Cyc_pep_transpt_SyrD/YojI"/>
</dbReference>
<keyword evidence="5 7" id="KW-1133">Transmembrane helix</keyword>
<dbReference type="AlphaFoldDB" id="A0A160PH49"/>
<dbReference type="InterPro" id="IPR003593">
    <property type="entry name" value="AAA+_ATPase"/>
</dbReference>
<keyword evidence="4" id="KW-0067">ATP-binding</keyword>
<evidence type="ECO:0000256" key="1">
    <source>
        <dbReference type="ARBA" id="ARBA00004651"/>
    </source>
</evidence>
<protein>
    <submittedName>
        <fullName evidence="10">ABC transporter ATPase/permease</fullName>
    </submittedName>
</protein>
<evidence type="ECO:0000256" key="5">
    <source>
        <dbReference type="ARBA" id="ARBA00022989"/>
    </source>
</evidence>
<gene>
    <name evidence="10" type="ORF">MPPM_3440</name>
</gene>
<feature type="transmembrane region" description="Helical" evidence="7">
    <location>
        <begin position="129"/>
        <end position="153"/>
    </location>
</feature>
<accession>A0A160PH49</accession>
<evidence type="ECO:0000256" key="3">
    <source>
        <dbReference type="ARBA" id="ARBA00022741"/>
    </source>
</evidence>
<dbReference type="NCBIfam" id="TIGR01194">
    <property type="entry name" value="cyc_pep_trnsptr"/>
    <property type="match status" value="1"/>
</dbReference>
<dbReference type="SUPFAM" id="SSF52540">
    <property type="entry name" value="P-loop containing nucleoside triphosphate hydrolases"/>
    <property type="match status" value="1"/>
</dbReference>
<dbReference type="PANTHER" id="PTHR24221">
    <property type="entry name" value="ATP-BINDING CASSETTE SUB-FAMILY B"/>
    <property type="match status" value="1"/>
</dbReference>
<dbReference type="InterPro" id="IPR003439">
    <property type="entry name" value="ABC_transporter-like_ATP-bd"/>
</dbReference>
<evidence type="ECO:0000313" key="11">
    <source>
        <dbReference type="Proteomes" id="UP000218288"/>
    </source>
</evidence>
<evidence type="ECO:0000256" key="2">
    <source>
        <dbReference type="ARBA" id="ARBA00022692"/>
    </source>
</evidence>
<dbReference type="PANTHER" id="PTHR24221:SF654">
    <property type="entry name" value="ATP-BINDING CASSETTE SUB-FAMILY B MEMBER 6"/>
    <property type="match status" value="1"/>
</dbReference>
<evidence type="ECO:0000313" key="10">
    <source>
        <dbReference type="EMBL" id="BAU92045.1"/>
    </source>
</evidence>
<evidence type="ECO:0000256" key="7">
    <source>
        <dbReference type="SAM" id="Phobius"/>
    </source>
</evidence>
<keyword evidence="6 7" id="KW-0472">Membrane</keyword>
<proteinExistence type="predicted"/>
<organism evidence="10 11">
    <name type="scientific">Methylorubrum populi</name>
    <dbReference type="NCBI Taxonomy" id="223967"/>
    <lineage>
        <taxon>Bacteria</taxon>
        <taxon>Pseudomonadati</taxon>
        <taxon>Pseudomonadota</taxon>
        <taxon>Alphaproteobacteria</taxon>
        <taxon>Hyphomicrobiales</taxon>
        <taxon>Methylobacteriaceae</taxon>
        <taxon>Methylorubrum</taxon>
    </lineage>
</organism>
<dbReference type="Gene3D" id="3.40.50.300">
    <property type="entry name" value="P-loop containing nucleotide triphosphate hydrolases"/>
    <property type="match status" value="1"/>
</dbReference>
<sequence>MGQDKAVLRHLVDDAIRLLRPVWPLVAVATALGSVGGLATAAALSKINQAFYGEGALADGVLLAFAGFAALSVVGTFAASLGNAYAGGRIQAALSRDLTDQILTAPIERIERLGKHKLLASLQGDVNTIFTAIAFLSPIVVACGTLTGCGAYMIILSPALSAVTAAVLILESLGANALRRNMLRYFEDVRKNREATQKHYLTLTEAAKELRIGRERRLHLRNVALRDCIEQARRLMARIAVIQQSLSMLSQSTNFLLFAGLIAYKALAGISGAELSGFVLVLLYIQAPIAQLIHFVPMIGQAQVAYRRIAEFSDDGAEAEAGLLSPASTRPAPRLHDITLRGVSHGFPAADGKAPFTLGPIDLTIRAGEILFIVGENGSGKTTLIKLLLGLYPPQAGEILLDGVPVTPQTRDAYRQHFSAIFFDYHLFDELIPTDGAGPEAARPLLERLDLARKVEIAEGRFSTTDLSTGQRKRLALVQAALEGRPVLVLDEWAAEQDPTFRRRFYEELLPELRRGGRTLVVISHDDRYFGAADRVLHLAEGRIAAITEKAPAAAEPV</sequence>
<dbReference type="Pfam" id="PF00005">
    <property type="entry name" value="ABC_tran"/>
    <property type="match status" value="1"/>
</dbReference>
<dbReference type="PROSITE" id="PS50893">
    <property type="entry name" value="ABC_TRANSPORTER_2"/>
    <property type="match status" value="1"/>
</dbReference>
<feature type="domain" description="ABC transporter" evidence="8">
    <location>
        <begin position="333"/>
        <end position="558"/>
    </location>
</feature>
<dbReference type="Pfam" id="PF00664">
    <property type="entry name" value="ABC_membrane"/>
    <property type="match status" value="1"/>
</dbReference>
<feature type="transmembrane region" description="Helical" evidence="7">
    <location>
        <begin position="159"/>
        <end position="178"/>
    </location>
</feature>
<feature type="transmembrane region" description="Helical" evidence="7">
    <location>
        <begin position="64"/>
        <end position="86"/>
    </location>
</feature>
<dbReference type="SUPFAM" id="SSF90123">
    <property type="entry name" value="ABC transporter transmembrane region"/>
    <property type="match status" value="1"/>
</dbReference>
<dbReference type="SMART" id="SM00382">
    <property type="entry name" value="AAA"/>
    <property type="match status" value="1"/>
</dbReference>
<dbReference type="GO" id="GO:0005886">
    <property type="term" value="C:plasma membrane"/>
    <property type="evidence" value="ECO:0007669"/>
    <property type="project" value="UniProtKB-SubCell"/>
</dbReference>
<keyword evidence="3" id="KW-0547">Nucleotide-binding</keyword>